<feature type="transmembrane region" description="Helical" evidence="7">
    <location>
        <begin position="371"/>
        <end position="388"/>
    </location>
</feature>
<name>A0AAV2BAN5_9ARAC</name>
<dbReference type="EMBL" id="CAXIEN010000320">
    <property type="protein sequence ID" value="CAL1293112.1"/>
    <property type="molecule type" value="Genomic_DNA"/>
</dbReference>
<dbReference type="Gene3D" id="1.20.1250.20">
    <property type="entry name" value="MFS general substrate transporter like domains"/>
    <property type="match status" value="2"/>
</dbReference>
<feature type="transmembrane region" description="Helical" evidence="7">
    <location>
        <begin position="200"/>
        <end position="224"/>
    </location>
</feature>
<keyword evidence="2" id="KW-0813">Transport</keyword>
<comment type="caution">
    <text evidence="9">The sequence shown here is derived from an EMBL/GenBank/DDBJ whole genome shotgun (WGS) entry which is preliminary data.</text>
</comment>
<reference evidence="9 10" key="1">
    <citation type="submission" date="2024-04" db="EMBL/GenBank/DDBJ databases">
        <authorList>
            <person name="Rising A."/>
            <person name="Reimegard J."/>
            <person name="Sonavane S."/>
            <person name="Akerstrom W."/>
            <person name="Nylinder S."/>
            <person name="Hedman E."/>
            <person name="Kallberg Y."/>
        </authorList>
    </citation>
    <scope>NUCLEOTIDE SEQUENCE [LARGE SCALE GENOMIC DNA]</scope>
</reference>
<evidence type="ECO:0000256" key="3">
    <source>
        <dbReference type="ARBA" id="ARBA00022692"/>
    </source>
</evidence>
<dbReference type="InterPro" id="IPR050382">
    <property type="entry name" value="MFS_Na/Anion_cotransporter"/>
</dbReference>
<gene>
    <name evidence="9" type="ORF">LARSCL_LOCUS18020</name>
</gene>
<sequence>MNISSSDKLSQNGVSNTSVHKGGNKRTLFQYRYLVTFLEFLAFFEINAYRIATSISVVAMVNSSAVNSHKLSNLTVDSCPINSSNVEGDNASSEAEGEFDWSPSVQGNILGAGFLGYVVTQMLGGLLAERYGAKITIIIGLFLSSLAHILSPVAAWTSANLMIAMQLIRGIGQGLIPAAHCVVAANWFPMIERGLLNSLALSGYCVGALVSGFSAGSMCLSSFLGGWPSVYYIYGGLGFLVCLCFQVFFYETPKCHPKIKDSELNYILQCQERVLSQKRPPTPWRKILTSVPVYAVTYAIFAAFWAGAHFLSVHPLFLGAIMHFSIQENGFFTAVPLVIQMILSNIGGWISKCLETRKYVGVDKLRKGFNLLFCVGYSLGLLGVMYAGCDRMLSNILAIIAMGFAGFAYCGCMTAVIDLSPTFAGTVMGLTSTLASTSSFIFPMLVGFMTNEKQTLEQWNYIFWICIGVTMSSGLIFCVFGSAEIQSWNDPPSEEKHKIEHRTKLQLDPEYQVDIVTHM</sequence>
<evidence type="ECO:0000256" key="4">
    <source>
        <dbReference type="ARBA" id="ARBA00022847"/>
    </source>
</evidence>
<feature type="transmembrane region" description="Helical" evidence="7">
    <location>
        <begin position="167"/>
        <end position="188"/>
    </location>
</feature>
<dbReference type="Proteomes" id="UP001497382">
    <property type="component" value="Unassembled WGS sequence"/>
</dbReference>
<evidence type="ECO:0000313" key="10">
    <source>
        <dbReference type="Proteomes" id="UP001497382"/>
    </source>
</evidence>
<feature type="transmembrane region" description="Helical" evidence="7">
    <location>
        <begin position="230"/>
        <end position="250"/>
    </location>
</feature>
<feature type="transmembrane region" description="Helical" evidence="7">
    <location>
        <begin position="394"/>
        <end position="417"/>
    </location>
</feature>
<evidence type="ECO:0000256" key="1">
    <source>
        <dbReference type="ARBA" id="ARBA00004141"/>
    </source>
</evidence>
<keyword evidence="3 7" id="KW-0812">Transmembrane</keyword>
<feature type="transmembrane region" description="Helical" evidence="7">
    <location>
        <begin position="109"/>
        <end position="128"/>
    </location>
</feature>
<accession>A0AAV2BAN5</accession>
<evidence type="ECO:0000313" key="9">
    <source>
        <dbReference type="EMBL" id="CAL1293112.1"/>
    </source>
</evidence>
<dbReference type="GO" id="GO:0015293">
    <property type="term" value="F:symporter activity"/>
    <property type="evidence" value="ECO:0007669"/>
    <property type="project" value="UniProtKB-KW"/>
</dbReference>
<feature type="transmembrane region" description="Helical" evidence="7">
    <location>
        <begin position="135"/>
        <end position="155"/>
    </location>
</feature>
<evidence type="ECO:0000256" key="6">
    <source>
        <dbReference type="ARBA" id="ARBA00023136"/>
    </source>
</evidence>
<keyword evidence="4" id="KW-0769">Symport</keyword>
<dbReference type="FunFam" id="1.20.1250.20:FF:000423">
    <property type="entry name" value="Putative inorganic phosphate cotransporter-like Protein"/>
    <property type="match status" value="1"/>
</dbReference>
<dbReference type="PANTHER" id="PTHR11662">
    <property type="entry name" value="SOLUTE CARRIER FAMILY 17"/>
    <property type="match status" value="1"/>
</dbReference>
<dbReference type="GO" id="GO:0016020">
    <property type="term" value="C:membrane"/>
    <property type="evidence" value="ECO:0007669"/>
    <property type="project" value="UniProtKB-SubCell"/>
</dbReference>
<dbReference type="InterPro" id="IPR011701">
    <property type="entry name" value="MFS"/>
</dbReference>
<feature type="transmembrane region" description="Helical" evidence="7">
    <location>
        <begin position="287"/>
        <end position="311"/>
    </location>
</feature>
<feature type="transmembrane region" description="Helical" evidence="7">
    <location>
        <begin position="429"/>
        <end position="449"/>
    </location>
</feature>
<comment type="subcellular location">
    <subcellularLocation>
        <location evidence="1">Membrane</location>
        <topology evidence="1">Multi-pass membrane protein</topology>
    </subcellularLocation>
</comment>
<feature type="domain" description="Major facilitator superfamily (MFS) profile" evidence="8">
    <location>
        <begin position="31"/>
        <end position="486"/>
    </location>
</feature>
<protein>
    <recommendedName>
        <fullName evidence="8">Major facilitator superfamily (MFS) profile domain-containing protein</fullName>
    </recommendedName>
</protein>
<dbReference type="AlphaFoldDB" id="A0AAV2BAN5"/>
<keyword evidence="10" id="KW-1185">Reference proteome</keyword>
<dbReference type="FunFam" id="1.20.1250.20:FF:000003">
    <property type="entry name" value="Solute carrier family 17 member 3"/>
    <property type="match status" value="1"/>
</dbReference>
<evidence type="ECO:0000259" key="8">
    <source>
        <dbReference type="PROSITE" id="PS50850"/>
    </source>
</evidence>
<keyword evidence="6 7" id="KW-0472">Membrane</keyword>
<feature type="transmembrane region" description="Helical" evidence="7">
    <location>
        <begin position="31"/>
        <end position="52"/>
    </location>
</feature>
<dbReference type="InterPro" id="IPR020846">
    <property type="entry name" value="MFS_dom"/>
</dbReference>
<evidence type="ECO:0000256" key="5">
    <source>
        <dbReference type="ARBA" id="ARBA00022989"/>
    </source>
</evidence>
<dbReference type="PANTHER" id="PTHR11662:SF399">
    <property type="entry name" value="FI19708P1-RELATED"/>
    <property type="match status" value="1"/>
</dbReference>
<dbReference type="PROSITE" id="PS50850">
    <property type="entry name" value="MFS"/>
    <property type="match status" value="1"/>
</dbReference>
<dbReference type="GO" id="GO:0006820">
    <property type="term" value="P:monoatomic anion transport"/>
    <property type="evidence" value="ECO:0007669"/>
    <property type="project" value="TreeGrafter"/>
</dbReference>
<dbReference type="SUPFAM" id="SSF103473">
    <property type="entry name" value="MFS general substrate transporter"/>
    <property type="match status" value="1"/>
</dbReference>
<dbReference type="Pfam" id="PF07690">
    <property type="entry name" value="MFS_1"/>
    <property type="match status" value="1"/>
</dbReference>
<evidence type="ECO:0000256" key="7">
    <source>
        <dbReference type="SAM" id="Phobius"/>
    </source>
</evidence>
<feature type="transmembrane region" description="Helical" evidence="7">
    <location>
        <begin position="461"/>
        <end position="480"/>
    </location>
</feature>
<proteinExistence type="predicted"/>
<dbReference type="InterPro" id="IPR036259">
    <property type="entry name" value="MFS_trans_sf"/>
</dbReference>
<keyword evidence="5 7" id="KW-1133">Transmembrane helix</keyword>
<evidence type="ECO:0000256" key="2">
    <source>
        <dbReference type="ARBA" id="ARBA00022448"/>
    </source>
</evidence>
<organism evidence="9 10">
    <name type="scientific">Larinioides sclopetarius</name>
    <dbReference type="NCBI Taxonomy" id="280406"/>
    <lineage>
        <taxon>Eukaryota</taxon>
        <taxon>Metazoa</taxon>
        <taxon>Ecdysozoa</taxon>
        <taxon>Arthropoda</taxon>
        <taxon>Chelicerata</taxon>
        <taxon>Arachnida</taxon>
        <taxon>Araneae</taxon>
        <taxon>Araneomorphae</taxon>
        <taxon>Entelegynae</taxon>
        <taxon>Araneoidea</taxon>
        <taxon>Araneidae</taxon>
        <taxon>Larinioides</taxon>
    </lineage>
</organism>